<organism evidence="1 2">
    <name type="scientific">Flectobacillus rivi</name>
    <dbReference type="NCBI Taxonomy" id="2984209"/>
    <lineage>
        <taxon>Bacteria</taxon>
        <taxon>Pseudomonadati</taxon>
        <taxon>Bacteroidota</taxon>
        <taxon>Cytophagia</taxon>
        <taxon>Cytophagales</taxon>
        <taxon>Flectobacillaceae</taxon>
        <taxon>Flectobacillus</taxon>
    </lineage>
</organism>
<gene>
    <name evidence="1" type="ORF">QM481_22785</name>
</gene>
<comment type="caution">
    <text evidence="1">The sequence shown here is derived from an EMBL/GenBank/DDBJ whole genome shotgun (WGS) entry which is preliminary data.</text>
</comment>
<reference evidence="1 2" key="1">
    <citation type="submission" date="2023-05" db="EMBL/GenBank/DDBJ databases">
        <title>Novel species of genus Flectobacillus isolated from stream in China.</title>
        <authorList>
            <person name="Lu H."/>
        </authorList>
    </citation>
    <scope>NUCLEOTIDE SEQUENCE [LARGE SCALE GENOMIC DNA]</scope>
    <source>
        <strain evidence="1 2">LFS242W</strain>
    </source>
</reference>
<name>A0ABT6Z8D3_9BACT</name>
<evidence type="ECO:0008006" key="3">
    <source>
        <dbReference type="Google" id="ProtNLM"/>
    </source>
</evidence>
<protein>
    <recommendedName>
        <fullName evidence="3">Conjugal transfer protein</fullName>
    </recommendedName>
</protein>
<proteinExistence type="predicted"/>
<dbReference type="Proteomes" id="UP001225761">
    <property type="component" value="Unassembled WGS sequence"/>
</dbReference>
<dbReference type="EMBL" id="JASHIE010000020">
    <property type="protein sequence ID" value="MDI9877385.1"/>
    <property type="molecule type" value="Genomic_DNA"/>
</dbReference>
<evidence type="ECO:0000313" key="1">
    <source>
        <dbReference type="EMBL" id="MDI9877385.1"/>
    </source>
</evidence>
<keyword evidence="2" id="KW-1185">Reference proteome</keyword>
<sequence length="114" mass="13243">MVKKIFLCVAFVILLVFVHKELNIRLSREIKFPIYKGILGELLIKFGDSQYLTIIENEMVNGELKKINVPVSSIDIPTFHNVDGRNTVNAKYEDKNYFYILHDGEDKIIIREAK</sequence>
<dbReference type="RefSeq" id="WP_283383483.1">
    <property type="nucleotide sequence ID" value="NZ_JASHIE010000020.1"/>
</dbReference>
<evidence type="ECO:0000313" key="2">
    <source>
        <dbReference type="Proteomes" id="UP001225761"/>
    </source>
</evidence>
<accession>A0ABT6Z8D3</accession>